<keyword evidence="4" id="KW-0479">Metal-binding</keyword>
<evidence type="ECO:0000313" key="13">
    <source>
        <dbReference type="Proteomes" id="UP000730482"/>
    </source>
</evidence>
<evidence type="ECO:0000256" key="1">
    <source>
        <dbReference type="ARBA" id="ARBA00006847"/>
    </source>
</evidence>
<keyword evidence="6" id="KW-0378">Hydrolase</keyword>
<organism evidence="12 13">
    <name type="scientific">Catenulispora pinistramenti</name>
    <dbReference type="NCBI Taxonomy" id="2705254"/>
    <lineage>
        <taxon>Bacteria</taxon>
        <taxon>Bacillati</taxon>
        <taxon>Actinomycetota</taxon>
        <taxon>Actinomycetes</taxon>
        <taxon>Catenulisporales</taxon>
        <taxon>Catenulisporaceae</taxon>
        <taxon>Catenulispora</taxon>
    </lineage>
</organism>
<dbReference type="Gene3D" id="3.40.50.300">
    <property type="entry name" value="P-loop containing nucleotide triphosphate hydrolases"/>
    <property type="match status" value="2"/>
</dbReference>
<feature type="domain" description="HD Cas3-type" evidence="11">
    <location>
        <begin position="25"/>
        <end position="230"/>
    </location>
</feature>
<dbReference type="EMBL" id="JAAFYZ010000028">
    <property type="protein sequence ID" value="MBS2547465.1"/>
    <property type="molecule type" value="Genomic_DNA"/>
</dbReference>
<dbReference type="InterPro" id="IPR054712">
    <property type="entry name" value="Cas3-like_dom"/>
</dbReference>
<dbReference type="Pfam" id="PF18395">
    <property type="entry name" value="Cas3_C"/>
    <property type="match status" value="1"/>
</dbReference>
<dbReference type="PANTHER" id="PTHR47963">
    <property type="entry name" value="DEAD-BOX ATP-DEPENDENT RNA HELICASE 47, MITOCHONDRIAL"/>
    <property type="match status" value="1"/>
</dbReference>
<evidence type="ECO:0000256" key="5">
    <source>
        <dbReference type="ARBA" id="ARBA00022741"/>
    </source>
</evidence>
<protein>
    <submittedName>
        <fullName evidence="12">CRISPR-associated helicase Cas3</fullName>
    </submittedName>
</protein>
<dbReference type="SUPFAM" id="SSF52540">
    <property type="entry name" value="P-loop containing nucleoside triphosphate hydrolases"/>
    <property type="match status" value="1"/>
</dbReference>
<evidence type="ECO:0000256" key="4">
    <source>
        <dbReference type="ARBA" id="ARBA00022723"/>
    </source>
</evidence>
<evidence type="ECO:0000256" key="3">
    <source>
        <dbReference type="ARBA" id="ARBA00022722"/>
    </source>
</evidence>
<evidence type="ECO:0000256" key="10">
    <source>
        <dbReference type="SAM" id="MobiDB-lite"/>
    </source>
</evidence>
<feature type="region of interest" description="Disordered" evidence="10">
    <location>
        <begin position="703"/>
        <end position="733"/>
    </location>
</feature>
<dbReference type="Pfam" id="PF22590">
    <property type="entry name" value="Cas3-like_C_2"/>
    <property type="match status" value="1"/>
</dbReference>
<sequence>MESGDRDQSRVMVADCRLWAKSTDHLERPYPVLCHLMDTAAIAGALFDALMSPDLVGRLAAGLKVEPQVCRSLVMFWAGLHDIGKISVAFQAQCRDLCGSLWNDPAYITAPQTEDDARFGHDKAALYILADLLPDMGYSGRTDGAAHVFAQLLSRHHGRAHAALRPEEMRDPVGRFVTPLGEGEWQGQRSAHVRVIAELTGAAEASGVTQRPSSAAVAVVLGLVVCADWLASQESFITSAGRLPEEGWQATDKNVRRHWDAAVSDAPAVVRAAGLGRARFHPMPKDDAEFEARFGFPPNQLQASLIHQLPAMVRNSGLLLVTAPPGDGKTEASQLATLHFHEVAGAGGFAFGLPTMATTDAMFRRLKKFAELHLTDSAAIALMHSMAWLNSDFGALAEASVEGSPILTSEDADMVVASQWLRAGKRGILAPLGAMTIDQILAGVLPIRHNMLRMFGLVGKTVVIDEAHSYGPWMHALLLRALEWLGAMGSPVVVMSATLSGRTAQDLVDAYRRGVLGAVAAPSSVVPIYPGWLFVDGTSGAVSEPVPVGTSRPSDLYVELVPVAAGAEDVTGQVLERLSVISDLVDDLPRAGGCVLICCNTVAEAQATYNQLASTFVGVSGVSVQLDLLHSRFQSKDRARISSAAEAAYGKPDARGDSPSRPRASILVATQVVEQSIDLDFDLVITDLAPIALLLQRAGRGRRHERGPRPAWTNPARDCSTEAMGDTPTPRPRGARLVVLEPVDKDGAMAKPPQWGAVYFESLLKRTSRVLRERGQEPIVIPTDVQYLVDEVYAEDFVDRREQAGEQDLKELRDADNEYLGTLIAEQQLAANVMIKAPTAKAKNLAVELGDAQMTDGMEEFVVTRLGADSARVVLVYRQADGSRTLDARGTAPVDRPIAAAHVRQVMEHMVPVPGRWVSNHPAIGEAPAAWAKHPLLRGLVLAEGIADGDGWRSLHSPYLHYQGTSTGLHRD</sequence>
<keyword evidence="7" id="KW-0347">Helicase</keyword>
<accession>A0ABS5KN79</accession>
<proteinExistence type="inferred from homology"/>
<dbReference type="Proteomes" id="UP000730482">
    <property type="component" value="Unassembled WGS sequence"/>
</dbReference>
<dbReference type="InterPro" id="IPR050547">
    <property type="entry name" value="DEAD_box_RNA_helicases"/>
</dbReference>
<keyword evidence="8" id="KW-0067">ATP-binding</keyword>
<dbReference type="InterPro" id="IPR027417">
    <property type="entry name" value="P-loop_NTPase"/>
</dbReference>
<dbReference type="PROSITE" id="PS51643">
    <property type="entry name" value="HD_CAS3"/>
    <property type="match status" value="1"/>
</dbReference>
<evidence type="ECO:0000256" key="2">
    <source>
        <dbReference type="ARBA" id="ARBA00009046"/>
    </source>
</evidence>
<dbReference type="InterPro" id="IPR006483">
    <property type="entry name" value="CRISPR-assoc_Cas3_HD"/>
</dbReference>
<comment type="similarity">
    <text evidence="2">In the central section; belongs to the CRISPR-associated helicase Cas3 family.</text>
</comment>
<comment type="similarity">
    <text evidence="1">In the N-terminal section; belongs to the CRISPR-associated nuclease Cas3-HD family.</text>
</comment>
<dbReference type="Pfam" id="PF18019">
    <property type="entry name" value="Cas3_HD"/>
    <property type="match status" value="1"/>
</dbReference>
<evidence type="ECO:0000256" key="6">
    <source>
        <dbReference type="ARBA" id="ARBA00022801"/>
    </source>
</evidence>
<evidence type="ECO:0000256" key="9">
    <source>
        <dbReference type="ARBA" id="ARBA00023118"/>
    </source>
</evidence>
<evidence type="ECO:0000259" key="11">
    <source>
        <dbReference type="PROSITE" id="PS51643"/>
    </source>
</evidence>
<dbReference type="NCBIfam" id="TIGR01587">
    <property type="entry name" value="cas3_core"/>
    <property type="match status" value="1"/>
</dbReference>
<gene>
    <name evidence="12" type="primary">cas3</name>
    <name evidence="12" type="ORF">KGQ19_11335</name>
</gene>
<dbReference type="NCBIfam" id="TIGR01596">
    <property type="entry name" value="cas3_HD"/>
    <property type="match status" value="1"/>
</dbReference>
<dbReference type="PANTHER" id="PTHR47963:SF9">
    <property type="entry name" value="CRISPR-ASSOCIATED ENDONUCLEASE_HELICASE CAS3"/>
    <property type="match status" value="1"/>
</dbReference>
<keyword evidence="3" id="KW-0540">Nuclease</keyword>
<comment type="caution">
    <text evidence="12">The sequence shown here is derived from an EMBL/GenBank/DDBJ whole genome shotgun (WGS) entry which is preliminary data.</text>
</comment>
<dbReference type="RefSeq" id="WP_212009051.1">
    <property type="nucleotide sequence ID" value="NZ_JAAFYZ010000028.1"/>
</dbReference>
<name>A0ABS5KN79_9ACTN</name>
<dbReference type="Gene3D" id="1.10.3210.30">
    <property type="match status" value="1"/>
</dbReference>
<keyword evidence="13" id="KW-1185">Reference proteome</keyword>
<evidence type="ECO:0000256" key="8">
    <source>
        <dbReference type="ARBA" id="ARBA00022840"/>
    </source>
</evidence>
<keyword evidence="9" id="KW-0051">Antiviral defense</keyword>
<dbReference type="CDD" id="cd09641">
    <property type="entry name" value="Cas3''_I"/>
    <property type="match status" value="1"/>
</dbReference>
<keyword evidence="5" id="KW-0547">Nucleotide-binding</keyword>
<dbReference type="InterPro" id="IPR038257">
    <property type="entry name" value="CRISPR-assoc_Cas3_HD_sf"/>
</dbReference>
<reference evidence="12 13" key="1">
    <citation type="submission" date="2020-02" db="EMBL/GenBank/DDBJ databases">
        <title>Acidophilic actinobacteria isolated from forest soil.</title>
        <authorList>
            <person name="Golinska P."/>
        </authorList>
    </citation>
    <scope>NUCLEOTIDE SEQUENCE [LARGE SCALE GENOMIC DNA]</scope>
    <source>
        <strain evidence="12 13">NL8</strain>
    </source>
</reference>
<evidence type="ECO:0000256" key="7">
    <source>
        <dbReference type="ARBA" id="ARBA00022806"/>
    </source>
</evidence>
<dbReference type="InterPro" id="IPR006474">
    <property type="entry name" value="Helicase_Cas3_CRISPR-ass_core"/>
</dbReference>
<dbReference type="InterPro" id="IPR041372">
    <property type="entry name" value="Cas3_C"/>
</dbReference>
<evidence type="ECO:0000313" key="12">
    <source>
        <dbReference type="EMBL" id="MBS2547465.1"/>
    </source>
</evidence>